<dbReference type="EMBL" id="GBBL01000560">
    <property type="protein sequence ID" value="JAC26760.1"/>
    <property type="molecule type" value="mRNA"/>
</dbReference>
<dbReference type="AlphaFoldDB" id="A0A023G1F8"/>
<name>A0A023G1F8_AMBPA</name>
<keyword evidence="1" id="KW-0732">Signal</keyword>
<evidence type="ECO:0000256" key="1">
    <source>
        <dbReference type="SAM" id="SignalP"/>
    </source>
</evidence>
<organism evidence="2">
    <name type="scientific">Amblyomma parvum</name>
    <name type="common">South American tick</name>
    <dbReference type="NCBI Taxonomy" id="251391"/>
    <lineage>
        <taxon>Eukaryota</taxon>
        <taxon>Metazoa</taxon>
        <taxon>Ecdysozoa</taxon>
        <taxon>Arthropoda</taxon>
        <taxon>Chelicerata</taxon>
        <taxon>Arachnida</taxon>
        <taxon>Acari</taxon>
        <taxon>Parasitiformes</taxon>
        <taxon>Ixodida</taxon>
        <taxon>Ixodoidea</taxon>
        <taxon>Ixodidae</taxon>
        <taxon>Amblyomminae</taxon>
        <taxon>Amblyomma</taxon>
    </lineage>
</organism>
<dbReference type="Gene3D" id="2.40.128.20">
    <property type="match status" value="1"/>
</dbReference>
<feature type="chain" id="PRO_5001520417" evidence="1">
    <location>
        <begin position="17"/>
        <end position="201"/>
    </location>
</feature>
<evidence type="ECO:0000313" key="2">
    <source>
        <dbReference type="EMBL" id="JAC26760.1"/>
    </source>
</evidence>
<sequence>MLFVAAFIAGFGLCAAASINAKSVRNKSDKIYNNTLKAVQNNGTLRLLWYSHELENNLATCLISRFLQDEENGARRTLETNEKTPDQNTKSNITISLKRGPLYPTLKIEAKEGELSAHWSDEHSLEFATGNCFLLDALITSKKKPYCAVWGVNKSNSSCIRQAEHVCEPGRKVDLTQCAPVEKRKNSPTLLDIYTCEIVFL</sequence>
<dbReference type="InterPro" id="IPR012674">
    <property type="entry name" value="Calycin"/>
</dbReference>
<proteinExistence type="evidence at transcript level"/>
<feature type="signal peptide" evidence="1">
    <location>
        <begin position="1"/>
        <end position="16"/>
    </location>
</feature>
<accession>A0A023G1F8</accession>
<reference evidence="2" key="1">
    <citation type="submission" date="2014-03" db="EMBL/GenBank/DDBJ databases">
        <title>The sialotranscriptome of Amblyomma triste, Amblyomma parvum and Amblyomma cajennense ticks, uncovered by 454-based RNA-seq.</title>
        <authorList>
            <person name="Garcia G.R."/>
            <person name="Gardinassi L.G."/>
            <person name="Ribeiro J.M."/>
            <person name="Anatrielo E."/>
            <person name="Ferreira B.R."/>
            <person name="Moreira H.N."/>
            <person name="Mafra C."/>
            <person name="Olegario M.M."/>
            <person name="Szabo P.J."/>
            <person name="Miranda-Santos I.K."/>
            <person name="Maruyama S.R."/>
        </authorList>
    </citation>
    <scope>NUCLEOTIDE SEQUENCE</scope>
    <source>
        <strain evidence="2">Araguapaz</strain>
        <tissue evidence="2">Salivary glands</tissue>
    </source>
</reference>
<protein>
    <submittedName>
        <fullName evidence="2">Putative secreted protein 94</fullName>
    </submittedName>
</protein>